<dbReference type="InterPro" id="IPR035965">
    <property type="entry name" value="PAS-like_dom_sf"/>
</dbReference>
<evidence type="ECO:0000313" key="14">
    <source>
        <dbReference type="Proteomes" id="UP000247555"/>
    </source>
</evidence>
<feature type="transmembrane region" description="Helical" evidence="9">
    <location>
        <begin position="251"/>
        <end position="276"/>
    </location>
</feature>
<dbReference type="Gene3D" id="3.30.565.10">
    <property type="entry name" value="Histidine kinase-like ATPase, C-terminal domain"/>
    <property type="match status" value="1"/>
</dbReference>
<dbReference type="Gene3D" id="3.30.450.20">
    <property type="entry name" value="PAS domain"/>
    <property type="match status" value="2"/>
</dbReference>
<keyword evidence="9" id="KW-0812">Transmembrane</keyword>
<keyword evidence="6 13" id="KW-0418">Kinase</keyword>
<keyword evidence="9" id="KW-0472">Membrane</keyword>
<dbReference type="PRINTS" id="PR00344">
    <property type="entry name" value="BCTRLSENSOR"/>
</dbReference>
<keyword evidence="7" id="KW-0067">ATP-binding</keyword>
<keyword evidence="8" id="KW-0902">Two-component regulatory system</keyword>
<name>A0A318L0B9_9NEIS</name>
<evidence type="ECO:0000256" key="1">
    <source>
        <dbReference type="ARBA" id="ARBA00000085"/>
    </source>
</evidence>
<dbReference type="InterPro" id="IPR001610">
    <property type="entry name" value="PAC"/>
</dbReference>
<dbReference type="EC" id="2.7.13.3" evidence="2"/>
<dbReference type="Gene3D" id="1.10.287.130">
    <property type="match status" value="1"/>
</dbReference>
<evidence type="ECO:0000259" key="11">
    <source>
        <dbReference type="PROSITE" id="PS50112"/>
    </source>
</evidence>
<feature type="domain" description="Histidine kinase" evidence="10">
    <location>
        <begin position="555"/>
        <end position="769"/>
    </location>
</feature>
<dbReference type="InterPro" id="IPR000700">
    <property type="entry name" value="PAS-assoc_C"/>
</dbReference>
<evidence type="ECO:0000256" key="3">
    <source>
        <dbReference type="ARBA" id="ARBA00022553"/>
    </source>
</evidence>
<feature type="domain" description="PAC" evidence="12">
    <location>
        <begin position="370"/>
        <end position="422"/>
    </location>
</feature>
<dbReference type="PROSITE" id="PS50109">
    <property type="entry name" value="HIS_KIN"/>
    <property type="match status" value="1"/>
</dbReference>
<dbReference type="SMART" id="SM00387">
    <property type="entry name" value="HATPase_c"/>
    <property type="match status" value="1"/>
</dbReference>
<dbReference type="Pfam" id="PF00512">
    <property type="entry name" value="HisKA"/>
    <property type="match status" value="1"/>
</dbReference>
<dbReference type="SMART" id="SM00091">
    <property type="entry name" value="PAS"/>
    <property type="match status" value="2"/>
</dbReference>
<dbReference type="NCBIfam" id="TIGR00229">
    <property type="entry name" value="sensory_box"/>
    <property type="match status" value="1"/>
</dbReference>
<dbReference type="CDD" id="cd00130">
    <property type="entry name" value="PAS"/>
    <property type="match status" value="1"/>
</dbReference>
<dbReference type="PROSITE" id="PS50112">
    <property type="entry name" value="PAS"/>
    <property type="match status" value="1"/>
</dbReference>
<dbReference type="GO" id="GO:0000155">
    <property type="term" value="F:phosphorelay sensor kinase activity"/>
    <property type="evidence" value="ECO:0007669"/>
    <property type="project" value="InterPro"/>
</dbReference>
<reference evidence="13 14" key="1">
    <citation type="submission" date="2018-05" db="EMBL/GenBank/DDBJ databases">
        <title>Genomic Encyclopedia of Type Strains, Phase IV (KMG-IV): sequencing the most valuable type-strain genomes for metagenomic binning, comparative biology and taxonomic classification.</title>
        <authorList>
            <person name="Goeker M."/>
        </authorList>
    </citation>
    <scope>NUCLEOTIDE SEQUENCE [LARGE SCALE GENOMIC DNA]</scope>
    <source>
        <strain evidence="13 14">DSM 29661</strain>
    </source>
</reference>
<sequence length="769" mass="86697">MPAGKRFFPRVEQARWLLWLPAAVLIAFVLSLGGMFYVVFFDWQDERRDSLIQDILWLEQSMRSQLTEQQDWAVRTASEVGEGTLDEDRFQAASELILRENPEILSVELLNAQGQVEARAPSQFQAEHRRQPLASFEERDAFDVARRQGQPAFSNVYYSLDKQARVDLEAPVYRDHRFAGSVRLSYSLPGMLHHEVPWWIGQKYQIAIVDLGGKVIAAKFTVGERPGSLWHEIDFTPPGNGLRLRATAYHLGMGLAFPLLAGLMGLLLLLLGVSLWKIRQHIRRRHKVESMLREEMALRAAMEDSMKNGLIVMDPRGTIVRVNRAFCEMTGRTAEALTGQTPPYTFWPTEHLDELHGFVSATLAGDMPPHGFELPFLRADGESFWVRLYATPLINHLNQQTGWLASMYNITELKKKREAIAQAHQRFRTVLNGLDAAVCVSRCEDRQLLFSNRAFEENMVRASEDAPFCVVLPWPDDEGIGPLADVVDCDLQFNGSTRWYQLHRRRIEWVDGEPAWLGIYADITEARAFAERERLQAEKLQTTARLMTMGELASSLAHELNQPLAAIASYAAGCLNRIEQTPALPAVQLAAPLDKIARQARRAGEIIHGIRAFVKKREPKLARLAVSELLEHTLTLAGPMLSQHRVAFHIECDDGLTLDADRVLLEQVLLNLVNNAVEAMRDGKVARPTLTLTAHRQGERMRLSVSDNGPGLNPAVAEQLFTPFFTTKQEGMGIGLNICRSIIEYHRGEFGHAPKSEGGCVFWLELPLN</sequence>
<dbReference type="SUPFAM" id="SSF55874">
    <property type="entry name" value="ATPase domain of HSP90 chaperone/DNA topoisomerase II/histidine kinase"/>
    <property type="match status" value="1"/>
</dbReference>
<dbReference type="EMBL" id="QJKI01000002">
    <property type="protein sequence ID" value="PXX81395.1"/>
    <property type="molecule type" value="Genomic_DNA"/>
</dbReference>
<dbReference type="PANTHER" id="PTHR43065">
    <property type="entry name" value="SENSOR HISTIDINE KINASE"/>
    <property type="match status" value="1"/>
</dbReference>
<dbReference type="RefSeq" id="WP_158281724.1">
    <property type="nucleotide sequence ID" value="NZ_QJKI01000002.1"/>
</dbReference>
<dbReference type="SMART" id="SM00388">
    <property type="entry name" value="HisKA"/>
    <property type="match status" value="1"/>
</dbReference>
<keyword evidence="9" id="KW-1133">Transmembrane helix</keyword>
<keyword evidence="5" id="KW-0547">Nucleotide-binding</keyword>
<evidence type="ECO:0000313" key="13">
    <source>
        <dbReference type="EMBL" id="PXX81395.1"/>
    </source>
</evidence>
<evidence type="ECO:0000256" key="7">
    <source>
        <dbReference type="ARBA" id="ARBA00022840"/>
    </source>
</evidence>
<dbReference type="Pfam" id="PF02518">
    <property type="entry name" value="HATPase_c"/>
    <property type="match status" value="1"/>
</dbReference>
<organism evidence="13 14">
    <name type="scientific">Rivihabitans pingtungensis</name>
    <dbReference type="NCBI Taxonomy" id="1054498"/>
    <lineage>
        <taxon>Bacteria</taxon>
        <taxon>Pseudomonadati</taxon>
        <taxon>Pseudomonadota</taxon>
        <taxon>Betaproteobacteria</taxon>
        <taxon>Neisseriales</taxon>
        <taxon>Aquaspirillaceae</taxon>
        <taxon>Rivihabitans</taxon>
    </lineage>
</organism>
<dbReference type="AlphaFoldDB" id="A0A318L0B9"/>
<dbReference type="SMART" id="SM00086">
    <property type="entry name" value="PAC"/>
    <property type="match status" value="1"/>
</dbReference>
<dbReference type="SUPFAM" id="SSF47384">
    <property type="entry name" value="Homodimeric domain of signal transducing histidine kinase"/>
    <property type="match status" value="1"/>
</dbReference>
<keyword evidence="4" id="KW-0808">Transferase</keyword>
<feature type="transmembrane region" description="Helical" evidence="9">
    <location>
        <begin position="16"/>
        <end position="40"/>
    </location>
</feature>
<dbReference type="GO" id="GO:0005524">
    <property type="term" value="F:ATP binding"/>
    <property type="evidence" value="ECO:0007669"/>
    <property type="project" value="UniProtKB-KW"/>
</dbReference>
<dbReference type="CDD" id="cd18773">
    <property type="entry name" value="PDC1_HK_sensor"/>
    <property type="match status" value="1"/>
</dbReference>
<evidence type="ECO:0000259" key="10">
    <source>
        <dbReference type="PROSITE" id="PS50109"/>
    </source>
</evidence>
<keyword evidence="14" id="KW-1185">Reference proteome</keyword>
<evidence type="ECO:0000256" key="9">
    <source>
        <dbReference type="SAM" id="Phobius"/>
    </source>
</evidence>
<evidence type="ECO:0000256" key="8">
    <source>
        <dbReference type="ARBA" id="ARBA00023012"/>
    </source>
</evidence>
<dbReference type="InterPro" id="IPR003661">
    <property type="entry name" value="HisK_dim/P_dom"/>
</dbReference>
<evidence type="ECO:0000256" key="4">
    <source>
        <dbReference type="ARBA" id="ARBA00022679"/>
    </source>
</evidence>
<dbReference type="InterPro" id="IPR036890">
    <property type="entry name" value="HATPase_C_sf"/>
</dbReference>
<dbReference type="InterPro" id="IPR036097">
    <property type="entry name" value="HisK_dim/P_sf"/>
</dbReference>
<accession>A0A318L0B9</accession>
<evidence type="ECO:0000256" key="2">
    <source>
        <dbReference type="ARBA" id="ARBA00012438"/>
    </source>
</evidence>
<dbReference type="InterPro" id="IPR000014">
    <property type="entry name" value="PAS"/>
</dbReference>
<dbReference type="InterPro" id="IPR005467">
    <property type="entry name" value="His_kinase_dom"/>
</dbReference>
<dbReference type="Pfam" id="PF00989">
    <property type="entry name" value="PAS"/>
    <property type="match status" value="1"/>
</dbReference>
<dbReference type="InterPro" id="IPR003594">
    <property type="entry name" value="HATPase_dom"/>
</dbReference>
<gene>
    <name evidence="13" type="ORF">DFR34_102235</name>
</gene>
<dbReference type="PROSITE" id="PS50113">
    <property type="entry name" value="PAC"/>
    <property type="match status" value="1"/>
</dbReference>
<proteinExistence type="predicted"/>
<dbReference type="InterPro" id="IPR004358">
    <property type="entry name" value="Sig_transdc_His_kin-like_C"/>
</dbReference>
<dbReference type="Proteomes" id="UP000247555">
    <property type="component" value="Unassembled WGS sequence"/>
</dbReference>
<dbReference type="PANTHER" id="PTHR43065:SF10">
    <property type="entry name" value="PEROXIDE STRESS-ACTIVATED HISTIDINE KINASE MAK3"/>
    <property type="match status" value="1"/>
</dbReference>
<keyword evidence="3" id="KW-0597">Phosphoprotein</keyword>
<comment type="caution">
    <text evidence="13">The sequence shown here is derived from an EMBL/GenBank/DDBJ whole genome shotgun (WGS) entry which is preliminary data.</text>
</comment>
<evidence type="ECO:0000256" key="6">
    <source>
        <dbReference type="ARBA" id="ARBA00022777"/>
    </source>
</evidence>
<dbReference type="InterPro" id="IPR013767">
    <property type="entry name" value="PAS_fold"/>
</dbReference>
<evidence type="ECO:0000259" key="12">
    <source>
        <dbReference type="PROSITE" id="PS50113"/>
    </source>
</evidence>
<comment type="catalytic activity">
    <reaction evidence="1">
        <text>ATP + protein L-histidine = ADP + protein N-phospho-L-histidine.</text>
        <dbReference type="EC" id="2.7.13.3"/>
    </reaction>
</comment>
<dbReference type="GO" id="GO:0006355">
    <property type="term" value="P:regulation of DNA-templated transcription"/>
    <property type="evidence" value="ECO:0007669"/>
    <property type="project" value="InterPro"/>
</dbReference>
<dbReference type="OrthoDB" id="1931120at2"/>
<protein>
    <recommendedName>
        <fullName evidence="2">histidine kinase</fullName>
        <ecNumber evidence="2">2.7.13.3</ecNumber>
    </recommendedName>
</protein>
<dbReference type="CDD" id="cd00082">
    <property type="entry name" value="HisKA"/>
    <property type="match status" value="1"/>
</dbReference>
<evidence type="ECO:0000256" key="5">
    <source>
        <dbReference type="ARBA" id="ARBA00022741"/>
    </source>
</evidence>
<dbReference type="SUPFAM" id="SSF55785">
    <property type="entry name" value="PYP-like sensor domain (PAS domain)"/>
    <property type="match status" value="2"/>
</dbReference>
<feature type="domain" description="PAS" evidence="11">
    <location>
        <begin position="294"/>
        <end position="366"/>
    </location>
</feature>